<keyword evidence="3" id="KW-1185">Reference proteome</keyword>
<feature type="transmembrane region" description="Helical" evidence="1">
    <location>
        <begin position="42"/>
        <end position="63"/>
    </location>
</feature>
<protein>
    <recommendedName>
        <fullName evidence="4">Prepilin peptidase CpaA</fullName>
    </recommendedName>
</protein>
<evidence type="ECO:0000313" key="3">
    <source>
        <dbReference type="Proteomes" id="UP000677515"/>
    </source>
</evidence>
<reference evidence="2 3" key="1">
    <citation type="submission" date="2021-01" db="EMBL/GenBank/DDBJ databases">
        <title>Complete genome sequence of Erwinia rhapontici MAFF 311153.</title>
        <authorList>
            <person name="Morohoshi T."/>
            <person name="Someya N."/>
        </authorList>
    </citation>
    <scope>NUCLEOTIDE SEQUENCE [LARGE SCALE GENOMIC DNA]</scope>
    <source>
        <strain evidence="2 3">MAFF 311153</strain>
    </source>
</reference>
<dbReference type="EMBL" id="AP024329">
    <property type="protein sequence ID" value="BCQ32798.1"/>
    <property type="molecule type" value="Genomic_DNA"/>
</dbReference>
<gene>
    <name evidence="2" type="ORF">ERHA53_01410</name>
</gene>
<evidence type="ECO:0000256" key="1">
    <source>
        <dbReference type="SAM" id="Phobius"/>
    </source>
</evidence>
<accession>A0ABM7MUG0</accession>
<dbReference type="Proteomes" id="UP000677515">
    <property type="component" value="Chromosome"/>
</dbReference>
<evidence type="ECO:0000313" key="2">
    <source>
        <dbReference type="EMBL" id="BCQ32798.1"/>
    </source>
</evidence>
<dbReference type="RefSeq" id="WP_133844554.1">
    <property type="nucleotide sequence ID" value="NZ_AP024329.1"/>
</dbReference>
<evidence type="ECO:0008006" key="4">
    <source>
        <dbReference type="Google" id="ProtNLM"/>
    </source>
</evidence>
<name>A0ABM7MUG0_ERWRD</name>
<keyword evidence="1" id="KW-0472">Membrane</keyword>
<feature type="transmembrane region" description="Helical" evidence="1">
    <location>
        <begin position="72"/>
        <end position="92"/>
    </location>
</feature>
<organism evidence="2 3">
    <name type="scientific">Erwinia rhapontici</name>
    <name type="common">Pectobacterium rhapontici</name>
    <dbReference type="NCBI Taxonomy" id="55212"/>
    <lineage>
        <taxon>Bacteria</taxon>
        <taxon>Pseudomonadati</taxon>
        <taxon>Pseudomonadota</taxon>
        <taxon>Gammaproteobacteria</taxon>
        <taxon>Enterobacterales</taxon>
        <taxon>Erwiniaceae</taxon>
        <taxon>Erwinia</taxon>
    </lineage>
</organism>
<proteinExistence type="predicted"/>
<sequence>MAEIISLMFLCVGVIAFTKEIKLFKIVSSIMLYFSFVVANGSVPLQVSYISIILMVLIVLLYVNSSKKNKDIFYFSIPCWLLIVSVIFKVFIY</sequence>
<keyword evidence="1" id="KW-0812">Transmembrane</keyword>
<keyword evidence="1" id="KW-1133">Transmembrane helix</keyword>